<dbReference type="RefSeq" id="WP_219066768.1">
    <property type="nucleotide sequence ID" value="NZ_CAJUXY010000011.1"/>
</dbReference>
<evidence type="ECO:0000313" key="2">
    <source>
        <dbReference type="Proteomes" id="UP001056610"/>
    </source>
</evidence>
<protein>
    <submittedName>
        <fullName evidence="1">Uncharacterized protein</fullName>
    </submittedName>
</protein>
<accession>A0ABY4QPW9</accession>
<gene>
    <name evidence="1" type="ORF">M5I08_08605</name>
</gene>
<keyword evidence="2" id="KW-1185">Reference proteome</keyword>
<proteinExistence type="predicted"/>
<dbReference type="Proteomes" id="UP001056610">
    <property type="component" value="Chromosome"/>
</dbReference>
<dbReference type="EMBL" id="CP097320">
    <property type="protein sequence ID" value="UQX12307.1"/>
    <property type="molecule type" value="Genomic_DNA"/>
</dbReference>
<reference evidence="1" key="1">
    <citation type="submission" date="2022-05" db="EMBL/GenBank/DDBJ databases">
        <title>A methanotrophic Mycobacterium dominates a cave microbial ecosystem.</title>
        <authorList>
            <person name="Van Spanning R.J.M."/>
            <person name="Guan Q."/>
            <person name="Melkonian C."/>
            <person name="Gallant J."/>
            <person name="Polerecky L."/>
            <person name="Flot J.-F."/>
            <person name="Brandt B.W."/>
            <person name="Braster M."/>
            <person name="Iturbe Espinoza P."/>
            <person name="Aerts J."/>
            <person name="Meima-Franke M."/>
            <person name="Piersma S.R."/>
            <person name="Bunduc C."/>
            <person name="Ummels R."/>
            <person name="Pain A."/>
            <person name="Fleming E.J."/>
            <person name="van der Wel N."/>
            <person name="Gherman V.D."/>
            <person name="Sarbu S.M."/>
            <person name="Bodelier P.L.E."/>
            <person name="Bitter W."/>
        </authorList>
    </citation>
    <scope>NUCLEOTIDE SEQUENCE</scope>
    <source>
        <strain evidence="1">Sulfur Cave</strain>
    </source>
</reference>
<sequence length="89" mass="10280">MDDDLMEAGYLVDNGRFAAAPFDHWMRDLTDAYVTHHDDTAEWVFSFWLNLTDKGRRIALSTEEGKAVDRHERERIASLRTIQDGQPGK</sequence>
<evidence type="ECO:0000313" key="1">
    <source>
        <dbReference type="EMBL" id="UQX12307.1"/>
    </source>
</evidence>
<name>A0ABY4QPW9_9MYCO</name>
<organism evidence="1 2">
    <name type="scientific">Candidatus Mycobacterium methanotrophicum</name>
    <dbReference type="NCBI Taxonomy" id="2943498"/>
    <lineage>
        <taxon>Bacteria</taxon>
        <taxon>Bacillati</taxon>
        <taxon>Actinomycetota</taxon>
        <taxon>Actinomycetes</taxon>
        <taxon>Mycobacteriales</taxon>
        <taxon>Mycobacteriaceae</taxon>
        <taxon>Mycobacterium</taxon>
    </lineage>
</organism>